<dbReference type="EMBL" id="JABTTQ020000006">
    <property type="protein sequence ID" value="KAK6152695.1"/>
    <property type="molecule type" value="Genomic_DNA"/>
</dbReference>
<evidence type="ECO:0000313" key="4">
    <source>
        <dbReference type="EMBL" id="KAK6152695.1"/>
    </source>
</evidence>
<organism evidence="4 5">
    <name type="scientific">Rehmannia glutinosa</name>
    <name type="common">Chinese foxglove</name>
    <dbReference type="NCBI Taxonomy" id="99300"/>
    <lineage>
        <taxon>Eukaryota</taxon>
        <taxon>Viridiplantae</taxon>
        <taxon>Streptophyta</taxon>
        <taxon>Embryophyta</taxon>
        <taxon>Tracheophyta</taxon>
        <taxon>Spermatophyta</taxon>
        <taxon>Magnoliopsida</taxon>
        <taxon>eudicotyledons</taxon>
        <taxon>Gunneridae</taxon>
        <taxon>Pentapetalae</taxon>
        <taxon>asterids</taxon>
        <taxon>lamiids</taxon>
        <taxon>Lamiales</taxon>
        <taxon>Orobanchaceae</taxon>
        <taxon>Rehmannieae</taxon>
        <taxon>Rehmannia</taxon>
    </lineage>
</organism>
<accession>A0ABR0X2L1</accession>
<comment type="similarity">
    <text evidence="1">Belongs to the LOB domain-containing protein family.</text>
</comment>
<dbReference type="PROSITE" id="PS50891">
    <property type="entry name" value="LOB"/>
    <property type="match status" value="1"/>
</dbReference>
<sequence length="261" mass="29120">MSSSTYAPCAACKFLRRKCTQECVFAPYFPPENPQKFANVHKVFGASNVGKLLNELNPNQRIDAVNSLAYEAACRIKDPIYGCVGHVAYMQHHLRQIHEQTELAKKELATYIGPSAMLPILNPNHPAVLQQQQNFDPTAQQAAMYHALQMGGPPGGQSNDEFEDAGNPVTATGFIQMSTPAVGGSFDTRAYQLIQQQHARAQEHLLQQQQNVTADHHHRHLQHELDQRQASHSQQQTLRDSSEDDMPCVINVRPPTNTFSE</sequence>
<evidence type="ECO:0000256" key="2">
    <source>
        <dbReference type="SAM" id="MobiDB-lite"/>
    </source>
</evidence>
<feature type="region of interest" description="Disordered" evidence="2">
    <location>
        <begin position="224"/>
        <end position="261"/>
    </location>
</feature>
<dbReference type="PANTHER" id="PTHR31301">
    <property type="entry name" value="LOB DOMAIN-CONTAINING PROTEIN 4-RELATED"/>
    <property type="match status" value="1"/>
</dbReference>
<name>A0ABR0X2L1_REHGL</name>
<protein>
    <recommendedName>
        <fullName evidence="3">LOB domain-containing protein</fullName>
    </recommendedName>
</protein>
<comment type="caution">
    <text evidence="4">The sequence shown here is derived from an EMBL/GenBank/DDBJ whole genome shotgun (WGS) entry which is preliminary data.</text>
</comment>
<dbReference type="Pfam" id="PF03195">
    <property type="entry name" value="LOB"/>
    <property type="match status" value="1"/>
</dbReference>
<gene>
    <name evidence="4" type="ORF">DH2020_012334</name>
</gene>
<evidence type="ECO:0000313" key="5">
    <source>
        <dbReference type="Proteomes" id="UP001318860"/>
    </source>
</evidence>
<evidence type="ECO:0000256" key="1">
    <source>
        <dbReference type="ARBA" id="ARBA00005474"/>
    </source>
</evidence>
<feature type="domain" description="LOB" evidence="3">
    <location>
        <begin position="7"/>
        <end position="108"/>
    </location>
</feature>
<keyword evidence="5" id="KW-1185">Reference proteome</keyword>
<proteinExistence type="inferred from homology"/>
<dbReference type="InterPro" id="IPR004883">
    <property type="entry name" value="LOB"/>
</dbReference>
<reference evidence="4 5" key="1">
    <citation type="journal article" date="2021" name="Comput. Struct. Biotechnol. J.">
        <title>De novo genome assembly of the potent medicinal plant Rehmannia glutinosa using nanopore technology.</title>
        <authorList>
            <person name="Ma L."/>
            <person name="Dong C."/>
            <person name="Song C."/>
            <person name="Wang X."/>
            <person name="Zheng X."/>
            <person name="Niu Y."/>
            <person name="Chen S."/>
            <person name="Feng W."/>
        </authorList>
    </citation>
    <scope>NUCLEOTIDE SEQUENCE [LARGE SCALE GENOMIC DNA]</scope>
    <source>
        <strain evidence="4">DH-2019</strain>
    </source>
</reference>
<dbReference type="PANTHER" id="PTHR31301:SF68">
    <property type="entry name" value="LOB DOMAIN-CONTAINING PROTEIN 32-RELATED"/>
    <property type="match status" value="1"/>
</dbReference>
<evidence type="ECO:0000259" key="3">
    <source>
        <dbReference type="PROSITE" id="PS50891"/>
    </source>
</evidence>
<dbReference type="Proteomes" id="UP001318860">
    <property type="component" value="Unassembled WGS sequence"/>
</dbReference>
<feature type="compositionally biased region" description="Polar residues" evidence="2">
    <location>
        <begin position="230"/>
        <end position="239"/>
    </location>
</feature>